<evidence type="ECO:0000313" key="2">
    <source>
        <dbReference type="EMBL" id="NKN33475.1"/>
    </source>
</evidence>
<keyword evidence="3" id="KW-1185">Reference proteome</keyword>
<dbReference type="EMBL" id="JAAXKX010000012">
    <property type="protein sequence ID" value="NKN33475.1"/>
    <property type="molecule type" value="Genomic_DNA"/>
</dbReference>
<keyword evidence="1" id="KW-1133">Transmembrane helix</keyword>
<protein>
    <submittedName>
        <fullName evidence="2">Uncharacterized protein</fullName>
    </submittedName>
</protein>
<comment type="caution">
    <text evidence="2">The sequence shown here is derived from an EMBL/GenBank/DDBJ whole genome shotgun (WGS) entry which is preliminary data.</text>
</comment>
<keyword evidence="1" id="KW-0812">Transmembrane</keyword>
<evidence type="ECO:0000313" key="3">
    <source>
        <dbReference type="Proteomes" id="UP000740754"/>
    </source>
</evidence>
<sequence>MDNTASTQVSITDIKMPFWSMVVFLVKVSIAAIPAVIILSLIFAVIGAIIGALFGGMGMMPQQP</sequence>
<gene>
    <name evidence="2" type="ORF">HF203_09585</name>
</gene>
<dbReference type="Proteomes" id="UP000740754">
    <property type="component" value="Unassembled WGS sequence"/>
</dbReference>
<organism evidence="2 3">
    <name type="scientific">Marichromatium bheemlicum</name>
    <dbReference type="NCBI Taxonomy" id="365339"/>
    <lineage>
        <taxon>Bacteria</taxon>
        <taxon>Pseudomonadati</taxon>
        <taxon>Pseudomonadota</taxon>
        <taxon>Gammaproteobacteria</taxon>
        <taxon>Chromatiales</taxon>
        <taxon>Chromatiaceae</taxon>
        <taxon>Marichromatium</taxon>
    </lineage>
</organism>
<evidence type="ECO:0000256" key="1">
    <source>
        <dbReference type="SAM" id="Phobius"/>
    </source>
</evidence>
<name>A0ABX1IAT4_9GAMM</name>
<keyword evidence="1" id="KW-0472">Membrane</keyword>
<accession>A0ABX1IAT4</accession>
<dbReference type="RefSeq" id="WP_168669062.1">
    <property type="nucleotide sequence ID" value="NZ_JAAXKX010000012.1"/>
</dbReference>
<feature type="transmembrane region" description="Helical" evidence="1">
    <location>
        <begin position="28"/>
        <end position="54"/>
    </location>
</feature>
<proteinExistence type="predicted"/>
<reference evidence="2 3" key="1">
    <citation type="submission" date="2020-04" db="EMBL/GenBank/DDBJ databases">
        <title>Draft Whole-Genome sequence of Marichromatium bheemlicum DSM 18632, type strain.</title>
        <authorList>
            <person name="Kyndt J.A."/>
            <person name="Meyer T.E."/>
        </authorList>
    </citation>
    <scope>NUCLEOTIDE SEQUENCE [LARGE SCALE GENOMIC DNA]</scope>
    <source>
        <strain evidence="2 3">DSM 18632</strain>
    </source>
</reference>